<proteinExistence type="predicted"/>
<evidence type="ECO:0000313" key="2">
    <source>
        <dbReference type="Proteomes" id="UP001446871"/>
    </source>
</evidence>
<gene>
    <name evidence="1" type="ORF">PG996_000490</name>
</gene>
<organism evidence="1 2">
    <name type="scientific">Apiospora saccharicola</name>
    <dbReference type="NCBI Taxonomy" id="335842"/>
    <lineage>
        <taxon>Eukaryota</taxon>
        <taxon>Fungi</taxon>
        <taxon>Dikarya</taxon>
        <taxon>Ascomycota</taxon>
        <taxon>Pezizomycotina</taxon>
        <taxon>Sordariomycetes</taxon>
        <taxon>Xylariomycetidae</taxon>
        <taxon>Amphisphaeriales</taxon>
        <taxon>Apiosporaceae</taxon>
        <taxon>Apiospora</taxon>
    </lineage>
</organism>
<keyword evidence="2" id="KW-1185">Reference proteome</keyword>
<name>A0ABR1WHS2_9PEZI</name>
<sequence length="81" mass="9234">MQRAKSLQTHRPHASMGDCYELKVLGNPFRLSGSNSMGAQALVLDFLSIFESQGWSVYASVGMRKHNEYDNNNNDTWHCWV</sequence>
<comment type="caution">
    <text evidence="1">The sequence shown here is derived from an EMBL/GenBank/DDBJ whole genome shotgun (WGS) entry which is preliminary data.</text>
</comment>
<reference evidence="1 2" key="1">
    <citation type="submission" date="2023-01" db="EMBL/GenBank/DDBJ databases">
        <title>Analysis of 21 Apiospora genomes using comparative genomics revels a genus with tremendous synthesis potential of carbohydrate active enzymes and secondary metabolites.</title>
        <authorList>
            <person name="Sorensen T."/>
        </authorList>
    </citation>
    <scope>NUCLEOTIDE SEQUENCE [LARGE SCALE GENOMIC DNA]</scope>
    <source>
        <strain evidence="1 2">CBS 83171</strain>
    </source>
</reference>
<protein>
    <submittedName>
        <fullName evidence="1">Uncharacterized protein</fullName>
    </submittedName>
</protein>
<dbReference type="EMBL" id="JAQQWM010000001">
    <property type="protein sequence ID" value="KAK8081709.1"/>
    <property type="molecule type" value="Genomic_DNA"/>
</dbReference>
<evidence type="ECO:0000313" key="1">
    <source>
        <dbReference type="EMBL" id="KAK8081709.1"/>
    </source>
</evidence>
<accession>A0ABR1WHS2</accession>
<dbReference type="Proteomes" id="UP001446871">
    <property type="component" value="Unassembled WGS sequence"/>
</dbReference>